<dbReference type="EMBL" id="CM009290">
    <property type="protein sequence ID" value="PNT60188.1"/>
    <property type="molecule type" value="Genomic_DNA"/>
</dbReference>
<sequence>MSHKDASNIEKKAKSERKIGLTYTEDHHHLFHAKSLRLFKEMLKDKGRFLCFFLTCVAVLLVQSSLIQSVYLQSFCYPPPSVCLL</sequence>
<name>U5GWN9_POPTR</name>
<evidence type="ECO:0000313" key="2">
    <source>
        <dbReference type="EMBL" id="PNT60188.1"/>
    </source>
</evidence>
<proteinExistence type="predicted"/>
<keyword evidence="1" id="KW-1133">Transmembrane helix</keyword>
<evidence type="ECO:0000313" key="3">
    <source>
        <dbReference type="Proteomes" id="UP000006729"/>
    </source>
</evidence>
<dbReference type="Proteomes" id="UP000006729">
    <property type="component" value="Chromosome 1"/>
</dbReference>
<accession>U5GWN9</accession>
<dbReference type="AlphaFoldDB" id="U5GWN9"/>
<gene>
    <name evidence="2" type="ORF">POPTR_001G457400</name>
</gene>
<organism evidence="2 3">
    <name type="scientific">Populus trichocarpa</name>
    <name type="common">Western balsam poplar</name>
    <name type="synonym">Populus balsamifera subsp. trichocarpa</name>
    <dbReference type="NCBI Taxonomy" id="3694"/>
    <lineage>
        <taxon>Eukaryota</taxon>
        <taxon>Viridiplantae</taxon>
        <taxon>Streptophyta</taxon>
        <taxon>Embryophyta</taxon>
        <taxon>Tracheophyta</taxon>
        <taxon>Spermatophyta</taxon>
        <taxon>Magnoliopsida</taxon>
        <taxon>eudicotyledons</taxon>
        <taxon>Gunneridae</taxon>
        <taxon>Pentapetalae</taxon>
        <taxon>rosids</taxon>
        <taxon>fabids</taxon>
        <taxon>Malpighiales</taxon>
        <taxon>Salicaceae</taxon>
        <taxon>Saliceae</taxon>
        <taxon>Populus</taxon>
    </lineage>
</organism>
<protein>
    <submittedName>
        <fullName evidence="2">Uncharacterized protein</fullName>
    </submittedName>
</protein>
<reference evidence="2 3" key="1">
    <citation type="journal article" date="2006" name="Science">
        <title>The genome of black cottonwood, Populus trichocarpa (Torr. &amp; Gray).</title>
        <authorList>
            <person name="Tuskan G.A."/>
            <person name="Difazio S."/>
            <person name="Jansson S."/>
            <person name="Bohlmann J."/>
            <person name="Grigoriev I."/>
            <person name="Hellsten U."/>
            <person name="Putnam N."/>
            <person name="Ralph S."/>
            <person name="Rombauts S."/>
            <person name="Salamov A."/>
            <person name="Schein J."/>
            <person name="Sterck L."/>
            <person name="Aerts A."/>
            <person name="Bhalerao R.R."/>
            <person name="Bhalerao R.P."/>
            <person name="Blaudez D."/>
            <person name="Boerjan W."/>
            <person name="Brun A."/>
            <person name="Brunner A."/>
            <person name="Busov V."/>
            <person name="Campbell M."/>
            <person name="Carlson J."/>
            <person name="Chalot M."/>
            <person name="Chapman J."/>
            <person name="Chen G.L."/>
            <person name="Cooper D."/>
            <person name="Coutinho P.M."/>
            <person name="Couturier J."/>
            <person name="Covert S."/>
            <person name="Cronk Q."/>
            <person name="Cunningham R."/>
            <person name="Davis J."/>
            <person name="Degroeve S."/>
            <person name="Dejardin A."/>
            <person name="Depamphilis C."/>
            <person name="Detter J."/>
            <person name="Dirks B."/>
            <person name="Dubchak I."/>
            <person name="Duplessis S."/>
            <person name="Ehlting J."/>
            <person name="Ellis B."/>
            <person name="Gendler K."/>
            <person name="Goodstein D."/>
            <person name="Gribskov M."/>
            <person name="Grimwood J."/>
            <person name="Groover A."/>
            <person name="Gunter L."/>
            <person name="Hamberger B."/>
            <person name="Heinze B."/>
            <person name="Helariutta Y."/>
            <person name="Henrissat B."/>
            <person name="Holligan D."/>
            <person name="Holt R."/>
            <person name="Huang W."/>
            <person name="Islam-Faridi N."/>
            <person name="Jones S."/>
            <person name="Jones-Rhoades M."/>
            <person name="Jorgensen R."/>
            <person name="Joshi C."/>
            <person name="Kangasjarvi J."/>
            <person name="Karlsson J."/>
            <person name="Kelleher C."/>
            <person name="Kirkpatrick R."/>
            <person name="Kirst M."/>
            <person name="Kohler A."/>
            <person name="Kalluri U."/>
            <person name="Larimer F."/>
            <person name="Leebens-Mack J."/>
            <person name="Leple J.C."/>
            <person name="Locascio P."/>
            <person name="Lou Y."/>
            <person name="Lucas S."/>
            <person name="Martin F."/>
            <person name="Montanini B."/>
            <person name="Napoli C."/>
            <person name="Nelson D.R."/>
            <person name="Nelson C."/>
            <person name="Nieminen K."/>
            <person name="Nilsson O."/>
            <person name="Pereda V."/>
            <person name="Peter G."/>
            <person name="Philippe R."/>
            <person name="Pilate G."/>
            <person name="Poliakov A."/>
            <person name="Razumovskaya J."/>
            <person name="Richardson P."/>
            <person name="Rinaldi C."/>
            <person name="Ritland K."/>
            <person name="Rouze P."/>
            <person name="Ryaboy D."/>
            <person name="Schmutz J."/>
            <person name="Schrader J."/>
            <person name="Segerman B."/>
            <person name="Shin H."/>
            <person name="Siddiqui A."/>
            <person name="Sterky F."/>
            <person name="Terry A."/>
            <person name="Tsai C.J."/>
            <person name="Uberbacher E."/>
            <person name="Unneberg P."/>
            <person name="Vahala J."/>
            <person name="Wall K."/>
            <person name="Wessler S."/>
            <person name="Yang G."/>
            <person name="Yin T."/>
            <person name="Douglas C."/>
            <person name="Marra M."/>
            <person name="Sandberg G."/>
            <person name="Van de Peer Y."/>
            <person name="Rokhsar D."/>
        </authorList>
    </citation>
    <scope>NUCLEOTIDE SEQUENCE [LARGE SCALE GENOMIC DNA]</scope>
    <source>
        <strain evidence="3">cv. Nisqually</strain>
    </source>
</reference>
<keyword evidence="3" id="KW-1185">Reference proteome</keyword>
<keyword evidence="1" id="KW-0812">Transmembrane</keyword>
<dbReference type="HOGENOM" id="CLU_2516827_0_0_1"/>
<keyword evidence="1" id="KW-0472">Membrane</keyword>
<evidence type="ECO:0000256" key="1">
    <source>
        <dbReference type="SAM" id="Phobius"/>
    </source>
</evidence>
<feature type="transmembrane region" description="Helical" evidence="1">
    <location>
        <begin position="49"/>
        <end position="71"/>
    </location>
</feature>
<dbReference type="InParanoid" id="U5GWN9"/>